<sequence>MIHVRLSPTLNFQFGAFTVLVLLICSCQTHVIGPTRPIAATVGEDVILQSFLDPVMDAFGMTVEWTRPAMNPSFVYVWRDGVELESKKHPLYEGRTSVFTEELKRGNISLKLSRVRISDEGRYRCFIPALDKDHVVQLVVGAASSPVVQKTKDSSGLVLQCESTGWYPEPEMFWLDGEGNLLSAGPTETVRGPDDLYTVSSRVTVEKRHSNSFTCRVQQNSTNQIRETQIHVPDDFFEVQSSSSSTTFILSVSLAVCILVFLILGFLVWKFKTKKSHRDETDEREKSQEGEVLMAESKLNKEQPSREEAENRVQILDEEQQEKIREKQNSSSFSQNSTRKPAVVFRVDPRGKYIQLRNRSTEDQQLGGWNLKIQVNNEEPIKHTFEDSFNLKAEQVFTVGCCGYDKTYPCAQLVLKDLKSWSSRDNLQVSLISHPGEIQYNLDRIY</sequence>
<dbReference type="RefSeq" id="XP_030286821.1">
    <property type="nucleotide sequence ID" value="XM_030430961.1"/>
</dbReference>
<proteinExistence type="inferred from homology"/>
<feature type="chain" id="PRO_5025616147" evidence="12">
    <location>
        <begin position="30"/>
        <end position="446"/>
    </location>
</feature>
<keyword evidence="16" id="KW-1185">Reference proteome</keyword>
<keyword evidence="2 11" id="KW-0812">Transmembrane</keyword>
<dbReference type="PROSITE" id="PS51257">
    <property type="entry name" value="PROKAR_LIPOPROTEIN"/>
    <property type="match status" value="1"/>
</dbReference>
<feature type="region of interest" description="Disordered" evidence="10">
    <location>
        <begin position="277"/>
        <end position="312"/>
    </location>
</feature>
<evidence type="ECO:0000256" key="6">
    <source>
        <dbReference type="ARBA" id="ARBA00023157"/>
    </source>
</evidence>
<dbReference type="GO" id="GO:0042110">
    <property type="term" value="P:T cell activation"/>
    <property type="evidence" value="ECO:0007669"/>
    <property type="project" value="UniProtKB-ARBA"/>
</dbReference>
<dbReference type="Proteomes" id="UP000472265">
    <property type="component" value="Chromosome 10"/>
</dbReference>
<dbReference type="OrthoDB" id="10055806at2759"/>
<dbReference type="GO" id="GO:0001817">
    <property type="term" value="P:regulation of cytokine production"/>
    <property type="evidence" value="ECO:0007669"/>
    <property type="project" value="TreeGrafter"/>
</dbReference>
<dbReference type="FunFam" id="2.60.40.10:FF:000142">
    <property type="entry name" value="V-set domain-containing T-cell activation inhibitor 1"/>
    <property type="match status" value="1"/>
</dbReference>
<dbReference type="GO" id="GO:0005102">
    <property type="term" value="F:signaling receptor binding"/>
    <property type="evidence" value="ECO:0007669"/>
    <property type="project" value="TreeGrafter"/>
</dbReference>
<dbReference type="InterPro" id="IPR001322">
    <property type="entry name" value="Lamin_tail_dom"/>
</dbReference>
<keyword evidence="3 12" id="KW-0732">Signal</keyword>
<dbReference type="GeneID" id="115589802"/>
<feature type="domain" description="Ig-like" evidence="13">
    <location>
        <begin position="146"/>
        <end position="231"/>
    </location>
</feature>
<dbReference type="PANTHER" id="PTHR24100:SF151">
    <property type="entry name" value="ICOS LIGAND"/>
    <property type="match status" value="1"/>
</dbReference>
<dbReference type="GO" id="GO:0050863">
    <property type="term" value="P:regulation of T cell activation"/>
    <property type="evidence" value="ECO:0007669"/>
    <property type="project" value="UniProtKB-ARBA"/>
</dbReference>
<comment type="subcellular location">
    <subcellularLocation>
        <location evidence="1">Membrane</location>
    </subcellularLocation>
</comment>
<keyword evidence="8" id="KW-0393">Immunoglobulin domain</keyword>
<keyword evidence="5 11" id="KW-0472">Membrane</keyword>
<reference evidence="15" key="3">
    <citation type="submission" date="2025-09" db="UniProtKB">
        <authorList>
            <consortium name="Ensembl"/>
        </authorList>
    </citation>
    <scope>IDENTIFICATION</scope>
</reference>
<evidence type="ECO:0000256" key="2">
    <source>
        <dbReference type="ARBA" id="ARBA00022692"/>
    </source>
</evidence>
<dbReference type="PANTHER" id="PTHR24100">
    <property type="entry name" value="BUTYROPHILIN"/>
    <property type="match status" value="1"/>
</dbReference>
<dbReference type="Gene3D" id="2.60.40.10">
    <property type="entry name" value="Immunoglobulins"/>
    <property type="match status" value="2"/>
</dbReference>
<dbReference type="InParanoid" id="A0A671TNP9"/>
<evidence type="ECO:0000256" key="5">
    <source>
        <dbReference type="ARBA" id="ARBA00023136"/>
    </source>
</evidence>
<protein>
    <submittedName>
        <fullName evidence="15">Butyrophilin subfamily 3 member A2-like</fullName>
    </submittedName>
</protein>
<evidence type="ECO:0000256" key="11">
    <source>
        <dbReference type="SAM" id="Phobius"/>
    </source>
</evidence>
<dbReference type="GO" id="GO:0009897">
    <property type="term" value="C:external side of plasma membrane"/>
    <property type="evidence" value="ECO:0007669"/>
    <property type="project" value="TreeGrafter"/>
</dbReference>
<dbReference type="InterPro" id="IPR053896">
    <property type="entry name" value="BTN3A2-like_Ig-C"/>
</dbReference>
<dbReference type="SUPFAM" id="SSF74853">
    <property type="entry name" value="Lamin A/C globular tail domain"/>
    <property type="match status" value="1"/>
</dbReference>
<dbReference type="InterPro" id="IPR036179">
    <property type="entry name" value="Ig-like_dom_sf"/>
</dbReference>
<evidence type="ECO:0000256" key="12">
    <source>
        <dbReference type="SAM" id="SignalP"/>
    </source>
</evidence>
<feature type="transmembrane region" description="Helical" evidence="11">
    <location>
        <begin position="248"/>
        <end position="269"/>
    </location>
</feature>
<gene>
    <name evidence="15" type="primary">LOC115589802</name>
</gene>
<feature type="domain" description="LTD" evidence="14">
    <location>
        <begin position="331"/>
        <end position="446"/>
    </location>
</feature>
<dbReference type="GO" id="GO:0050852">
    <property type="term" value="P:T cell receptor signaling pathway"/>
    <property type="evidence" value="ECO:0007669"/>
    <property type="project" value="TreeGrafter"/>
</dbReference>
<reference evidence="15" key="1">
    <citation type="submission" date="2021-04" db="EMBL/GenBank/DDBJ databases">
        <authorList>
            <consortium name="Wellcome Sanger Institute Data Sharing"/>
        </authorList>
    </citation>
    <scope>NUCLEOTIDE SEQUENCE [LARGE SCALE GENOMIC DNA]</scope>
</reference>
<evidence type="ECO:0000259" key="13">
    <source>
        <dbReference type="PROSITE" id="PS50835"/>
    </source>
</evidence>
<dbReference type="GeneTree" id="ENSGT01050000244843"/>
<dbReference type="PROSITE" id="PS50835">
    <property type="entry name" value="IG_LIKE"/>
    <property type="match status" value="1"/>
</dbReference>
<name>A0A671TNP9_SPAAU</name>
<dbReference type="InterPro" id="IPR007110">
    <property type="entry name" value="Ig-like_dom"/>
</dbReference>
<dbReference type="GO" id="GO:1903037">
    <property type="term" value="P:regulation of leukocyte cell-cell adhesion"/>
    <property type="evidence" value="ECO:0007669"/>
    <property type="project" value="UniProtKB-ARBA"/>
</dbReference>
<comment type="similarity">
    <text evidence="9">Belongs to the SKINT family.</text>
</comment>
<accession>A0A671TNP9</accession>
<feature type="compositionally biased region" description="Basic and acidic residues" evidence="10">
    <location>
        <begin position="298"/>
        <end position="311"/>
    </location>
</feature>
<evidence type="ECO:0000256" key="4">
    <source>
        <dbReference type="ARBA" id="ARBA00022989"/>
    </source>
</evidence>
<keyword evidence="7" id="KW-0325">Glycoprotein</keyword>
<keyword evidence="4 11" id="KW-1133">Transmembrane helix</keyword>
<evidence type="ECO:0000256" key="3">
    <source>
        <dbReference type="ARBA" id="ARBA00022729"/>
    </source>
</evidence>
<dbReference type="InterPro" id="IPR050504">
    <property type="entry name" value="IgSF_BTN/MOG"/>
</dbReference>
<dbReference type="InterPro" id="IPR013783">
    <property type="entry name" value="Ig-like_fold"/>
</dbReference>
<dbReference type="Pfam" id="PF22705">
    <property type="entry name" value="C2-set_3"/>
    <property type="match status" value="1"/>
</dbReference>
<dbReference type="InterPro" id="IPR036415">
    <property type="entry name" value="Lamin_tail_dom_sf"/>
</dbReference>
<evidence type="ECO:0000256" key="1">
    <source>
        <dbReference type="ARBA" id="ARBA00004370"/>
    </source>
</evidence>
<keyword evidence="6" id="KW-1015">Disulfide bond</keyword>
<dbReference type="PROSITE" id="PS51841">
    <property type="entry name" value="LTD"/>
    <property type="match status" value="1"/>
</dbReference>
<evidence type="ECO:0000313" key="16">
    <source>
        <dbReference type="Proteomes" id="UP000472265"/>
    </source>
</evidence>
<organism evidence="15 16">
    <name type="scientific">Sparus aurata</name>
    <name type="common">Gilthead sea bream</name>
    <dbReference type="NCBI Taxonomy" id="8175"/>
    <lineage>
        <taxon>Eukaryota</taxon>
        <taxon>Metazoa</taxon>
        <taxon>Chordata</taxon>
        <taxon>Craniata</taxon>
        <taxon>Vertebrata</taxon>
        <taxon>Euteleostomi</taxon>
        <taxon>Actinopterygii</taxon>
        <taxon>Neopterygii</taxon>
        <taxon>Teleostei</taxon>
        <taxon>Neoteleostei</taxon>
        <taxon>Acanthomorphata</taxon>
        <taxon>Eupercaria</taxon>
        <taxon>Spariformes</taxon>
        <taxon>Sparidae</taxon>
        <taxon>Sparus</taxon>
    </lineage>
</organism>
<evidence type="ECO:0000256" key="10">
    <source>
        <dbReference type="SAM" id="MobiDB-lite"/>
    </source>
</evidence>
<dbReference type="Gene3D" id="2.60.40.1260">
    <property type="entry name" value="Lamin Tail domain"/>
    <property type="match status" value="1"/>
</dbReference>
<feature type="compositionally biased region" description="Basic and acidic residues" evidence="10">
    <location>
        <begin position="277"/>
        <end position="289"/>
    </location>
</feature>
<evidence type="ECO:0000256" key="7">
    <source>
        <dbReference type="ARBA" id="ARBA00023180"/>
    </source>
</evidence>
<dbReference type="FunFam" id="2.60.40.10:FF:000088">
    <property type="entry name" value="Butyrophilin subfamily 1 member A1"/>
    <property type="match status" value="1"/>
</dbReference>
<dbReference type="Ensembl" id="ENSSAUT00010003056.1">
    <property type="protein sequence ID" value="ENSSAUP00010002875.1"/>
    <property type="gene ID" value="ENSSAUG00010001449.1"/>
</dbReference>
<reference evidence="15" key="2">
    <citation type="submission" date="2025-08" db="UniProtKB">
        <authorList>
            <consortium name="Ensembl"/>
        </authorList>
    </citation>
    <scope>IDENTIFICATION</scope>
</reference>
<evidence type="ECO:0000256" key="8">
    <source>
        <dbReference type="ARBA" id="ARBA00023319"/>
    </source>
</evidence>
<evidence type="ECO:0000259" key="14">
    <source>
        <dbReference type="PROSITE" id="PS51841"/>
    </source>
</evidence>
<feature type="signal peptide" evidence="12">
    <location>
        <begin position="1"/>
        <end position="29"/>
    </location>
</feature>
<evidence type="ECO:0000313" key="15">
    <source>
        <dbReference type="Ensembl" id="ENSSAUP00010002875.1"/>
    </source>
</evidence>
<dbReference type="AlphaFoldDB" id="A0A671TNP9"/>
<evidence type="ECO:0000256" key="9">
    <source>
        <dbReference type="ARBA" id="ARBA00038221"/>
    </source>
</evidence>
<dbReference type="SUPFAM" id="SSF48726">
    <property type="entry name" value="Immunoglobulin"/>
    <property type="match status" value="2"/>
</dbReference>